<reference evidence="2 3" key="1">
    <citation type="submission" date="2019-02" db="EMBL/GenBank/DDBJ databases">
        <title>Sequencing the genomes of 1000 actinobacteria strains.</title>
        <authorList>
            <person name="Klenk H.-P."/>
        </authorList>
    </citation>
    <scope>NUCLEOTIDE SEQUENCE [LARGE SCALE GENOMIC DNA]</scope>
    <source>
        <strain evidence="2 3">DSM 16932</strain>
    </source>
</reference>
<dbReference type="RefSeq" id="WP_130413974.1">
    <property type="nucleotide sequence ID" value="NZ_SGWX01000001.1"/>
</dbReference>
<dbReference type="InterPro" id="IPR011990">
    <property type="entry name" value="TPR-like_helical_dom_sf"/>
</dbReference>
<evidence type="ECO:0000313" key="3">
    <source>
        <dbReference type="Proteomes" id="UP000293852"/>
    </source>
</evidence>
<accession>A0A4Q7M0R7</accession>
<feature type="transmembrane region" description="Helical" evidence="1">
    <location>
        <begin position="12"/>
        <end position="30"/>
    </location>
</feature>
<proteinExistence type="predicted"/>
<name>A0A4Q7M0R7_9MICO</name>
<keyword evidence="1" id="KW-0472">Membrane</keyword>
<organism evidence="2 3">
    <name type="scientific">Xylanimonas ulmi</name>
    <dbReference type="NCBI Taxonomy" id="228973"/>
    <lineage>
        <taxon>Bacteria</taxon>
        <taxon>Bacillati</taxon>
        <taxon>Actinomycetota</taxon>
        <taxon>Actinomycetes</taxon>
        <taxon>Micrococcales</taxon>
        <taxon>Promicromonosporaceae</taxon>
        <taxon>Xylanimonas</taxon>
    </lineage>
</organism>
<protein>
    <submittedName>
        <fullName evidence="2">Uncharacterized protein</fullName>
    </submittedName>
</protein>
<dbReference type="AlphaFoldDB" id="A0A4Q7M0R7"/>
<dbReference type="OrthoDB" id="4485518at2"/>
<dbReference type="Gene3D" id="1.25.40.10">
    <property type="entry name" value="Tetratricopeptide repeat domain"/>
    <property type="match status" value="1"/>
</dbReference>
<dbReference type="Proteomes" id="UP000293852">
    <property type="component" value="Unassembled WGS sequence"/>
</dbReference>
<dbReference type="EMBL" id="SGWX01000001">
    <property type="protein sequence ID" value="RZS61356.1"/>
    <property type="molecule type" value="Genomic_DNA"/>
</dbReference>
<feature type="transmembrane region" description="Helical" evidence="1">
    <location>
        <begin position="42"/>
        <end position="64"/>
    </location>
</feature>
<sequence length="151" mass="15952">MAHGARRPARGLVGAVVVTMLLALYVWAVAGRGISMIRTGEPLVVAIGAAALIIPLLVVGLIAVEFRLATRVQRMADELAASGGLPVDDLPRSPGGRIDKAAADAAFGPYREAVEAAPDSWRAWYRLAFAYDAAGDRKRARAALRQASALY</sequence>
<evidence type="ECO:0000256" key="1">
    <source>
        <dbReference type="SAM" id="Phobius"/>
    </source>
</evidence>
<keyword evidence="1" id="KW-1133">Transmembrane helix</keyword>
<comment type="caution">
    <text evidence="2">The sequence shown here is derived from an EMBL/GenBank/DDBJ whole genome shotgun (WGS) entry which is preliminary data.</text>
</comment>
<keyword evidence="3" id="KW-1185">Reference proteome</keyword>
<gene>
    <name evidence="2" type="ORF">EV386_1654</name>
</gene>
<evidence type="ECO:0000313" key="2">
    <source>
        <dbReference type="EMBL" id="RZS61356.1"/>
    </source>
</evidence>
<dbReference type="SUPFAM" id="SSF48452">
    <property type="entry name" value="TPR-like"/>
    <property type="match status" value="1"/>
</dbReference>
<keyword evidence="1" id="KW-0812">Transmembrane</keyword>